<feature type="region of interest" description="Disordered" evidence="2">
    <location>
        <begin position="483"/>
        <end position="505"/>
    </location>
</feature>
<feature type="compositionally biased region" description="Low complexity" evidence="2">
    <location>
        <begin position="281"/>
        <end position="295"/>
    </location>
</feature>
<keyword evidence="4" id="KW-0808">Transferase</keyword>
<evidence type="ECO:0000256" key="1">
    <source>
        <dbReference type="PROSITE-ProRule" id="PRU01263"/>
    </source>
</evidence>
<name>A0A8D8R8P4_9HEMI</name>
<accession>A0A8D8R8P4</accession>
<feature type="binding site" evidence="1">
    <location>
        <position position="17"/>
    </location>
    <ligand>
        <name>Zn(2+)</name>
        <dbReference type="ChEBI" id="CHEBI:29105"/>
    </ligand>
</feature>
<dbReference type="GO" id="GO:0032259">
    <property type="term" value="P:methylation"/>
    <property type="evidence" value="ECO:0007669"/>
    <property type="project" value="UniProtKB-KW"/>
</dbReference>
<keyword evidence="1" id="KW-0863">Zinc-finger</keyword>
<feature type="region of interest" description="Disordered" evidence="2">
    <location>
        <begin position="721"/>
        <end position="741"/>
    </location>
</feature>
<dbReference type="PROSITE" id="PS51915">
    <property type="entry name" value="ZAD"/>
    <property type="match status" value="1"/>
</dbReference>
<dbReference type="Pfam" id="PF07776">
    <property type="entry name" value="zf-AD"/>
    <property type="match status" value="1"/>
</dbReference>
<dbReference type="Gene3D" id="3.40.1800.20">
    <property type="match status" value="1"/>
</dbReference>
<feature type="region of interest" description="Disordered" evidence="2">
    <location>
        <begin position="538"/>
        <end position="608"/>
    </location>
</feature>
<evidence type="ECO:0000259" key="3">
    <source>
        <dbReference type="PROSITE" id="PS51915"/>
    </source>
</evidence>
<organism evidence="4">
    <name type="scientific">Cacopsylla melanoneura</name>
    <dbReference type="NCBI Taxonomy" id="428564"/>
    <lineage>
        <taxon>Eukaryota</taxon>
        <taxon>Metazoa</taxon>
        <taxon>Ecdysozoa</taxon>
        <taxon>Arthropoda</taxon>
        <taxon>Hexapoda</taxon>
        <taxon>Insecta</taxon>
        <taxon>Pterygota</taxon>
        <taxon>Neoptera</taxon>
        <taxon>Paraneoptera</taxon>
        <taxon>Hemiptera</taxon>
        <taxon>Sternorrhyncha</taxon>
        <taxon>Psylloidea</taxon>
        <taxon>Psyllidae</taxon>
        <taxon>Psyllinae</taxon>
        <taxon>Cacopsylla</taxon>
    </lineage>
</organism>
<keyword evidence="1" id="KW-0479">Metal-binding</keyword>
<dbReference type="GO" id="GO:0005634">
    <property type="term" value="C:nucleus"/>
    <property type="evidence" value="ECO:0007669"/>
    <property type="project" value="InterPro"/>
</dbReference>
<feature type="compositionally biased region" description="Low complexity" evidence="2">
    <location>
        <begin position="728"/>
        <end position="741"/>
    </location>
</feature>
<dbReference type="AlphaFoldDB" id="A0A8D8R8P4"/>
<feature type="domain" description="ZAD" evidence="3">
    <location>
        <begin position="15"/>
        <end position="90"/>
    </location>
</feature>
<feature type="region of interest" description="Disordered" evidence="2">
    <location>
        <begin position="206"/>
        <end position="246"/>
    </location>
</feature>
<feature type="region of interest" description="Disordered" evidence="2">
    <location>
        <begin position="277"/>
        <end position="299"/>
    </location>
</feature>
<dbReference type="PANTHER" id="PTHR39942">
    <property type="entry name" value="BCDNA.LD26519-RELATED"/>
    <property type="match status" value="1"/>
</dbReference>
<feature type="compositionally biased region" description="Low complexity" evidence="2">
    <location>
        <begin position="132"/>
        <end position="148"/>
    </location>
</feature>
<feature type="compositionally biased region" description="Pro residues" evidence="2">
    <location>
        <begin position="211"/>
        <end position="244"/>
    </location>
</feature>
<keyword evidence="1" id="KW-0862">Zinc</keyword>
<dbReference type="GO" id="GO:0008270">
    <property type="term" value="F:zinc ion binding"/>
    <property type="evidence" value="ECO:0007669"/>
    <property type="project" value="UniProtKB-UniRule"/>
</dbReference>
<dbReference type="GO" id="GO:0008168">
    <property type="term" value="F:methyltransferase activity"/>
    <property type="evidence" value="ECO:0007669"/>
    <property type="project" value="UniProtKB-KW"/>
</dbReference>
<dbReference type="SUPFAM" id="SSF57716">
    <property type="entry name" value="Glucocorticoid receptor-like (DNA-binding domain)"/>
    <property type="match status" value="1"/>
</dbReference>
<feature type="binding site" evidence="1">
    <location>
        <position position="63"/>
    </location>
    <ligand>
        <name>Zn(2+)</name>
        <dbReference type="ChEBI" id="CHEBI:29105"/>
    </ligand>
</feature>
<feature type="binding site" evidence="1">
    <location>
        <position position="66"/>
    </location>
    <ligand>
        <name>Zn(2+)</name>
        <dbReference type="ChEBI" id="CHEBI:29105"/>
    </ligand>
</feature>
<evidence type="ECO:0000313" key="4">
    <source>
        <dbReference type="EMBL" id="CAG6644579.1"/>
    </source>
</evidence>
<proteinExistence type="predicted"/>
<feature type="region of interest" description="Disordered" evidence="2">
    <location>
        <begin position="98"/>
        <end position="172"/>
    </location>
</feature>
<dbReference type="InterPro" id="IPR012934">
    <property type="entry name" value="Znf_AD"/>
</dbReference>
<evidence type="ECO:0000256" key="2">
    <source>
        <dbReference type="SAM" id="MobiDB-lite"/>
    </source>
</evidence>
<feature type="compositionally biased region" description="Polar residues" evidence="2">
    <location>
        <begin position="584"/>
        <end position="607"/>
    </location>
</feature>
<feature type="compositionally biased region" description="Basic residues" evidence="2">
    <location>
        <begin position="483"/>
        <end position="495"/>
    </location>
</feature>
<dbReference type="PANTHER" id="PTHR39942:SF1">
    <property type="entry name" value="BCDNA.LD26519-RELATED"/>
    <property type="match status" value="1"/>
</dbReference>
<feature type="compositionally biased region" description="Pro residues" evidence="2">
    <location>
        <begin position="554"/>
        <end position="564"/>
    </location>
</feature>
<sequence>MADDPDWAPKQDMSLLCRVCANQHDYLIPIFEGEGLDHDMPTKMEKHLPIKVRENDKLPTQMCYQCASTIIAWSDLHTNCLEADKKLTRMLRINEKKSASAAGLDDDGGSDHYEDAYDAGGGGGGDETRLHPQQQQPDPPVVGSSQQDGVGGVTMLRPPHQGQVTFGPGQVPRLNPLGGPGQTRLAQIRMSGGVTRVVTVGPNGEVIAAAPPQPQPGPSPVGGAPPPPPYIPPPPPYPGAPPQMSPLMQQKRPLLLQSALQEQPLLLEELLEQEKREQEKQQAAAAAQGAAGNQASPSGVLLSDADFERLRADYLDTVDQQAPPQGPPGGAPRLLVAPPQQQQLLVGPGPPGGGPRLTQHRMLGPSDVLHQNPGPGPMVGRGMAPQFMQQPPRPPQWSTQAGGTGGSLLIRQPGPPVQQDSPLRIPLFNGVAPPAPPVPPEHIASDQDRLTQFNYEQWLNNYKNFADQQLKYYEAEMTKVRKQRKSLNSKQRSCRKNGNELPDHDAMELQRLTTEGAALQKHLDAARKAVKQHATLVQEYQNKQRPPVVTSGPSPGPGSAPSPHSPSVMMSPQANMSPRHHQQSPKIGTPLSQGEDSNAGFSPTSGGVQDMLRSPVGGRLVGTPSPGQGRSMGGLSRPLGVTSPGTQEQLLRLAQQAQQQQQAGPGIVPPGGPGTTTRFIRMPDGRTRPAMLPLQIPGPTTTPVVFRGQQAGPAGPPMQVIQGGGGQQMIQQQQGQPGPQQQTIQQNQQLVQGQQQLPGQQQQLIQLQQQQQQSMMQGSPQQLVKAESDGEAFLAAVFMNVSRG</sequence>
<feature type="binding site" evidence="1">
    <location>
        <position position="20"/>
    </location>
    <ligand>
        <name>Zn(2+)</name>
        <dbReference type="ChEBI" id="CHEBI:29105"/>
    </ligand>
</feature>
<feature type="region of interest" description="Disordered" evidence="2">
    <location>
        <begin position="313"/>
        <end position="335"/>
    </location>
</feature>
<dbReference type="SMART" id="SM00868">
    <property type="entry name" value="zf-AD"/>
    <property type="match status" value="1"/>
</dbReference>
<protein>
    <submittedName>
        <fullName evidence="4">Histone-lysine N-methyltransferase 2D</fullName>
    </submittedName>
</protein>
<keyword evidence="4" id="KW-0489">Methyltransferase</keyword>
<feature type="region of interest" description="Disordered" evidence="2">
    <location>
        <begin position="623"/>
        <end position="643"/>
    </location>
</feature>
<dbReference type="EMBL" id="HBUF01132751">
    <property type="protein sequence ID" value="CAG6644579.1"/>
    <property type="molecule type" value="Transcribed_RNA"/>
</dbReference>
<reference evidence="4" key="1">
    <citation type="submission" date="2021-05" db="EMBL/GenBank/DDBJ databases">
        <authorList>
            <person name="Alioto T."/>
            <person name="Alioto T."/>
            <person name="Gomez Garrido J."/>
        </authorList>
    </citation>
    <scope>NUCLEOTIDE SEQUENCE</scope>
</reference>